<dbReference type="SMART" id="SM00862">
    <property type="entry name" value="Trans_reg_C"/>
    <property type="match status" value="1"/>
</dbReference>
<gene>
    <name evidence="6" type="ORF">GCM10010126_51420</name>
</gene>
<dbReference type="Gene3D" id="3.40.50.300">
    <property type="entry name" value="P-loop containing nucleotide triphosphate hydrolases"/>
    <property type="match status" value="1"/>
</dbReference>
<dbReference type="RefSeq" id="WP_191897007.1">
    <property type="nucleotide sequence ID" value="NZ_BMQD01000017.1"/>
</dbReference>
<dbReference type="PANTHER" id="PTHR47691">
    <property type="entry name" value="REGULATOR-RELATED"/>
    <property type="match status" value="1"/>
</dbReference>
<dbReference type="AlphaFoldDB" id="A0AA37BKS0"/>
<dbReference type="GO" id="GO:0003677">
    <property type="term" value="F:DNA binding"/>
    <property type="evidence" value="ECO:0007669"/>
    <property type="project" value="UniProtKB-UniRule"/>
</dbReference>
<organism evidence="6 7">
    <name type="scientific">Planomonospora parontospora</name>
    <dbReference type="NCBI Taxonomy" id="58119"/>
    <lineage>
        <taxon>Bacteria</taxon>
        <taxon>Bacillati</taxon>
        <taxon>Actinomycetota</taxon>
        <taxon>Actinomycetes</taxon>
        <taxon>Streptosporangiales</taxon>
        <taxon>Streptosporangiaceae</taxon>
        <taxon>Planomonospora</taxon>
    </lineage>
</organism>
<evidence type="ECO:0000313" key="7">
    <source>
        <dbReference type="Proteomes" id="UP000627984"/>
    </source>
</evidence>
<evidence type="ECO:0000313" key="6">
    <source>
        <dbReference type="EMBL" id="GGK85898.1"/>
    </source>
</evidence>
<evidence type="ECO:0000256" key="4">
    <source>
        <dbReference type="SAM" id="MobiDB-lite"/>
    </source>
</evidence>
<keyword evidence="2 3" id="KW-0238">DNA-binding</keyword>
<dbReference type="Pfam" id="PF03704">
    <property type="entry name" value="BTAD"/>
    <property type="match status" value="1"/>
</dbReference>
<feature type="compositionally biased region" description="Pro residues" evidence="4">
    <location>
        <begin position="474"/>
        <end position="485"/>
    </location>
</feature>
<dbReference type="PROSITE" id="PS51755">
    <property type="entry name" value="OMPR_PHOB"/>
    <property type="match status" value="1"/>
</dbReference>
<proteinExistence type="inferred from homology"/>
<feature type="compositionally biased region" description="Low complexity" evidence="4">
    <location>
        <begin position="280"/>
        <end position="308"/>
    </location>
</feature>
<dbReference type="Pfam" id="PF25872">
    <property type="entry name" value="HTH_77"/>
    <property type="match status" value="1"/>
</dbReference>
<dbReference type="SUPFAM" id="SSF46894">
    <property type="entry name" value="C-terminal effector domain of the bipartite response regulators"/>
    <property type="match status" value="1"/>
</dbReference>
<dbReference type="InterPro" id="IPR016032">
    <property type="entry name" value="Sig_transdc_resp-reg_C-effctor"/>
</dbReference>
<sequence>MDGVREGAEVNFAILGPLEVRRRGEAVEITGRRLRALLCLLVLDAGRAVPTDRLVAGVWGDRPPAAVTNALQALVSRLRAVLGDPRGLVEATATGYRLAAGPEQVDAHRFARLAGEGRAALGAGSPAEAAAALRAALELWRGPALADLGGDEIAASALARLEALRLAALEDRIEADLLLGREAGLAAELPALIAAHPFRERLRGQFMRALYGSGRRVEALAAFEDARALFAEELGADPSPGLAGLHLSMLRGEPVDGTERRPGSTASPAPPSAPAPGRVPLPASAPDGGAAPASVPASASVPGPAGSPRRGNLRAGLTSFVGREHDVARTAELLARHRLVTLLGPGGAGKSRLAVETAEAVAEGLPDGVWLAELAPVADPAEVPGAVFSAFSALELRDGPLVRPGPLPPRARDPLSRLLSALAEKRLLIVLDNCEHLIEAAARLADRVLADCPGVRILATSREPLGITGELTWPVPPLEIPPPSDGPDGGPGDAALDYPAVRLFAERAAAVRPGYRPEAEIDAVVRICRELDGMPLAIELAAARLRSLSAGQIAHRLDDRFRLLTGGSRTALPRHQTLHAVVEWSWDLLDEQERALARRLSVFAGGIALEAAERICAGEGLPRADVLDVLARLVDKSLVAVAGHDPVPRYRMLETIRAYAAERLEASGERERLRLAHAVHFTELAEAADPGLRDRRQAACLAEMAREHDNLSAALRWAVEGGRVELALRLVGALGWYWWLSGHRTEGAHRAREVLGKAGGAAPGPLALARAVYGINAVGAGSALDGARAELAEAIRLAREEVARPWHPMVALAGPIVALFLGSRPDDGHLDEMSAHPDPWVRALIHLFLGAEQLAAGRLDACEAEMTVSLDGFRRLGERWGTGNALAVLGELDFLRGEPERGLERLHEAIAVLEEIAAVDELAYMRGRLAFALNLTGDRATAGELLEESLRFALRNGDRVGGMSLLAGRGDFAREVGDFAGARRYYADALRMVDAEPGMPVQIRAMINVSLGLLAEQEGDLARARRLLEAALEQAAGSTDAGALGMALIGMAGLVLSEGDPAGAATLLGGAATVRGVEAVVDFDHVRITGRARAALGEEGFSLHYGRGRVLSRQDVVSLAGRLPPHLPAASR</sequence>
<evidence type="ECO:0000256" key="2">
    <source>
        <dbReference type="ARBA" id="ARBA00023125"/>
    </source>
</evidence>
<dbReference type="SUPFAM" id="SSF52540">
    <property type="entry name" value="P-loop containing nucleoside triphosphate hydrolases"/>
    <property type="match status" value="1"/>
</dbReference>
<dbReference type="InterPro" id="IPR027417">
    <property type="entry name" value="P-loop_NTPase"/>
</dbReference>
<evidence type="ECO:0000256" key="3">
    <source>
        <dbReference type="PROSITE-ProRule" id="PRU01091"/>
    </source>
</evidence>
<feature type="region of interest" description="Disordered" evidence="4">
    <location>
        <begin position="473"/>
        <end position="492"/>
    </location>
</feature>
<reference evidence="6" key="2">
    <citation type="submission" date="2022-09" db="EMBL/GenBank/DDBJ databases">
        <authorList>
            <person name="Sun Q."/>
            <person name="Ohkuma M."/>
        </authorList>
    </citation>
    <scope>NUCLEOTIDE SEQUENCE</scope>
    <source>
        <strain evidence="6">JCM 3093</strain>
    </source>
</reference>
<dbReference type="InterPro" id="IPR058852">
    <property type="entry name" value="HTH_77"/>
</dbReference>
<dbReference type="Proteomes" id="UP000627984">
    <property type="component" value="Unassembled WGS sequence"/>
</dbReference>
<dbReference type="InterPro" id="IPR036388">
    <property type="entry name" value="WH-like_DNA-bd_sf"/>
</dbReference>
<reference evidence="6" key="1">
    <citation type="journal article" date="2014" name="Int. J. Syst. Evol. Microbiol.">
        <title>Complete genome sequence of Corynebacterium casei LMG S-19264T (=DSM 44701T), isolated from a smear-ripened cheese.</title>
        <authorList>
            <consortium name="US DOE Joint Genome Institute (JGI-PGF)"/>
            <person name="Walter F."/>
            <person name="Albersmeier A."/>
            <person name="Kalinowski J."/>
            <person name="Ruckert C."/>
        </authorList>
    </citation>
    <scope>NUCLEOTIDE SEQUENCE</scope>
    <source>
        <strain evidence="6">JCM 3093</strain>
    </source>
</reference>
<dbReference type="Pfam" id="PF00486">
    <property type="entry name" value="Trans_reg_C"/>
    <property type="match status" value="1"/>
</dbReference>
<dbReference type="InterPro" id="IPR011990">
    <property type="entry name" value="TPR-like_helical_dom_sf"/>
</dbReference>
<dbReference type="SMART" id="SM01043">
    <property type="entry name" value="BTAD"/>
    <property type="match status" value="1"/>
</dbReference>
<accession>A0AA37BKS0</accession>
<feature type="domain" description="OmpR/PhoB-type" evidence="5">
    <location>
        <begin position="2"/>
        <end position="100"/>
    </location>
</feature>
<evidence type="ECO:0000256" key="1">
    <source>
        <dbReference type="ARBA" id="ARBA00005820"/>
    </source>
</evidence>
<feature type="compositionally biased region" description="Basic and acidic residues" evidence="4">
    <location>
        <begin position="253"/>
        <end position="262"/>
    </location>
</feature>
<feature type="region of interest" description="Disordered" evidence="4">
    <location>
        <begin position="253"/>
        <end position="312"/>
    </location>
</feature>
<comment type="caution">
    <text evidence="6">The sequence shown here is derived from an EMBL/GenBank/DDBJ whole genome shotgun (WGS) entry which is preliminary data.</text>
</comment>
<feature type="compositionally biased region" description="Pro residues" evidence="4">
    <location>
        <begin position="268"/>
        <end position="279"/>
    </location>
</feature>
<dbReference type="InterPro" id="IPR005158">
    <property type="entry name" value="BTAD"/>
</dbReference>
<dbReference type="SUPFAM" id="SSF48452">
    <property type="entry name" value="TPR-like"/>
    <property type="match status" value="3"/>
</dbReference>
<dbReference type="Gene3D" id="1.25.40.10">
    <property type="entry name" value="Tetratricopeptide repeat domain"/>
    <property type="match status" value="2"/>
</dbReference>
<dbReference type="CDD" id="cd15831">
    <property type="entry name" value="BTAD"/>
    <property type="match status" value="1"/>
</dbReference>
<protein>
    <submittedName>
        <fullName evidence="6">SARP family transcriptional regulator</fullName>
    </submittedName>
</protein>
<dbReference type="Gene3D" id="1.10.10.10">
    <property type="entry name" value="Winged helix-like DNA-binding domain superfamily/Winged helix DNA-binding domain"/>
    <property type="match status" value="1"/>
</dbReference>
<dbReference type="InterPro" id="IPR001867">
    <property type="entry name" value="OmpR/PhoB-type_DNA-bd"/>
</dbReference>
<dbReference type="EMBL" id="BMQD01000017">
    <property type="protein sequence ID" value="GGK85898.1"/>
    <property type="molecule type" value="Genomic_DNA"/>
</dbReference>
<name>A0AA37BKS0_9ACTN</name>
<dbReference type="GO" id="GO:0006355">
    <property type="term" value="P:regulation of DNA-templated transcription"/>
    <property type="evidence" value="ECO:0007669"/>
    <property type="project" value="InterPro"/>
</dbReference>
<feature type="DNA-binding region" description="OmpR/PhoB-type" evidence="3">
    <location>
        <begin position="2"/>
        <end position="100"/>
    </location>
</feature>
<dbReference type="GO" id="GO:0000160">
    <property type="term" value="P:phosphorelay signal transduction system"/>
    <property type="evidence" value="ECO:0007669"/>
    <property type="project" value="InterPro"/>
</dbReference>
<evidence type="ECO:0000259" key="5">
    <source>
        <dbReference type="PROSITE" id="PS51755"/>
    </source>
</evidence>
<dbReference type="PANTHER" id="PTHR47691:SF3">
    <property type="entry name" value="HTH-TYPE TRANSCRIPTIONAL REGULATOR RV0890C-RELATED"/>
    <property type="match status" value="1"/>
</dbReference>
<comment type="similarity">
    <text evidence="1">Belongs to the AfsR/DnrI/RedD regulatory family.</text>
</comment>
<dbReference type="PRINTS" id="PR00364">
    <property type="entry name" value="DISEASERSIST"/>
</dbReference>